<evidence type="ECO:0000256" key="1">
    <source>
        <dbReference type="SAM" id="MobiDB-lite"/>
    </source>
</evidence>
<feature type="region of interest" description="Disordered" evidence="1">
    <location>
        <begin position="1"/>
        <end position="65"/>
    </location>
</feature>
<name>A0A9X2FDB8_9BACT</name>
<accession>A0A9X2FDB8</accession>
<evidence type="ECO:0000313" key="3">
    <source>
        <dbReference type="Proteomes" id="UP001155241"/>
    </source>
</evidence>
<comment type="caution">
    <text evidence="2">The sequence shown here is derived from an EMBL/GenBank/DDBJ whole genome shotgun (WGS) entry which is preliminary data.</text>
</comment>
<gene>
    <name evidence="2" type="ORF">NG895_09925</name>
</gene>
<dbReference type="AlphaFoldDB" id="A0A9X2FDB8"/>
<evidence type="ECO:0000313" key="2">
    <source>
        <dbReference type="EMBL" id="MCO6044224.1"/>
    </source>
</evidence>
<organism evidence="2 3">
    <name type="scientific">Aeoliella straminimaris</name>
    <dbReference type="NCBI Taxonomy" id="2954799"/>
    <lineage>
        <taxon>Bacteria</taxon>
        <taxon>Pseudomonadati</taxon>
        <taxon>Planctomycetota</taxon>
        <taxon>Planctomycetia</taxon>
        <taxon>Pirellulales</taxon>
        <taxon>Lacipirellulaceae</taxon>
        <taxon>Aeoliella</taxon>
    </lineage>
</organism>
<reference evidence="2" key="1">
    <citation type="submission" date="2022-06" db="EMBL/GenBank/DDBJ databases">
        <title>Aeoliella straminimaris, a novel planctomycete from sediments.</title>
        <authorList>
            <person name="Vitorino I.R."/>
            <person name="Lage O.M."/>
        </authorList>
    </citation>
    <scope>NUCLEOTIDE SEQUENCE</scope>
    <source>
        <strain evidence="2">ICT_H6.2</strain>
    </source>
</reference>
<dbReference type="Proteomes" id="UP001155241">
    <property type="component" value="Unassembled WGS sequence"/>
</dbReference>
<keyword evidence="3" id="KW-1185">Reference proteome</keyword>
<sequence length="65" mass="7548">MLTQEGSPKRGRRSREGIFGTTSHPQLDPVEERDEVLYAFDRNPRSSKQLILPESQPRLMPDFSY</sequence>
<proteinExistence type="predicted"/>
<dbReference type="EMBL" id="JAMXLR010000036">
    <property type="protein sequence ID" value="MCO6044224.1"/>
    <property type="molecule type" value="Genomic_DNA"/>
</dbReference>
<protein>
    <submittedName>
        <fullName evidence="2">Uncharacterized protein</fullName>
    </submittedName>
</protein>